<feature type="compositionally biased region" description="Polar residues" evidence="6">
    <location>
        <begin position="362"/>
        <end position="373"/>
    </location>
</feature>
<keyword evidence="3" id="KW-0238">DNA-binding</keyword>
<evidence type="ECO:0000256" key="5">
    <source>
        <dbReference type="ARBA" id="ARBA00023242"/>
    </source>
</evidence>
<reference evidence="9" key="1">
    <citation type="submission" date="2017-07" db="EMBL/GenBank/DDBJ databases">
        <title>Taro Niue Genome Assembly and Annotation.</title>
        <authorList>
            <person name="Atibalentja N."/>
            <person name="Keating K."/>
            <person name="Fields C.J."/>
        </authorList>
    </citation>
    <scope>NUCLEOTIDE SEQUENCE</scope>
    <source>
        <strain evidence="9">Niue_2</strain>
        <tissue evidence="9">Leaf</tissue>
    </source>
</reference>
<feature type="region of interest" description="Disordered" evidence="6">
    <location>
        <begin position="161"/>
        <end position="191"/>
    </location>
</feature>
<dbReference type="SUPFAM" id="SSF101941">
    <property type="entry name" value="NAC domain"/>
    <property type="match status" value="1"/>
</dbReference>
<feature type="transmembrane region" description="Helical" evidence="7">
    <location>
        <begin position="534"/>
        <end position="556"/>
    </location>
</feature>
<gene>
    <name evidence="9" type="ORF">Taro_008924</name>
</gene>
<dbReference type="GO" id="GO:0003677">
    <property type="term" value="F:DNA binding"/>
    <property type="evidence" value="ECO:0007669"/>
    <property type="project" value="UniProtKB-KW"/>
</dbReference>
<dbReference type="InterPro" id="IPR036093">
    <property type="entry name" value="NAC_dom_sf"/>
</dbReference>
<evidence type="ECO:0000256" key="4">
    <source>
        <dbReference type="ARBA" id="ARBA00023163"/>
    </source>
</evidence>
<comment type="caution">
    <text evidence="9">The sequence shown here is derived from an EMBL/GenBank/DDBJ whole genome shotgun (WGS) entry which is preliminary data.</text>
</comment>
<comment type="subcellular location">
    <subcellularLocation>
        <location evidence="1">Nucleus</location>
    </subcellularLocation>
</comment>
<keyword evidence="7" id="KW-1133">Transmembrane helix</keyword>
<evidence type="ECO:0000256" key="2">
    <source>
        <dbReference type="ARBA" id="ARBA00023015"/>
    </source>
</evidence>
<dbReference type="GO" id="GO:0006355">
    <property type="term" value="P:regulation of DNA-templated transcription"/>
    <property type="evidence" value="ECO:0007669"/>
    <property type="project" value="InterPro"/>
</dbReference>
<sequence length="569" mass="63184">MDKASLPPGFRFHPTDVELVCYYLKRKIFGKPLQFEGIKEVELYKFAPWDLPEKSGVQSKDLEWYFYCPGDRKYANGVRKNRATDIGYWKTTGKDRPISYNSQTVAMKKTLVFHLGRAPNGVRTDWVMHEYRLEDKKLADAGFLQDAYVVCRIFKKSGPGPKNGEQYGAPFKDDDWEDDKVDDSSALVPSTASESLNLQKNLSDHILQSDTDPMADFPHHSTEYFNANRLLLELSENNNDDTPVVQENHGDEIPTVANEPTSSVADGIYDDLEDLPTQLELKSVGDISFSNDMEEFALQHALLELANQAEPKAFYDIHSSEEHILHCNEFGIGDGSYMEMKDFLFSVEGQCSDLVTLGSMREQNSSQSLSSKQIPEVLSDKSFSPSGLEDSSGTAGGQHLADFHYSSVCQTSNGIGSTKSTQLFAGGEQRKLPSESPVTNHGNSHAKLQHLFSSIHGRPAIAAEYPSALKEEKLSAGISHYRSAIHVNAEVTLQYACTEDCHLISSNDLLSASSGKQMQSRKIPSRSHSSGSGFAFVFFLGVVSALMWVFVLTLGAKLGKRACKFFLSW</sequence>
<dbReference type="FunFam" id="2.170.150.80:FF:000002">
    <property type="entry name" value="Nac domain-containing protein 86"/>
    <property type="match status" value="1"/>
</dbReference>
<keyword evidence="7" id="KW-0472">Membrane</keyword>
<dbReference type="GO" id="GO:0005634">
    <property type="term" value="C:nucleus"/>
    <property type="evidence" value="ECO:0007669"/>
    <property type="project" value="UniProtKB-SubCell"/>
</dbReference>
<dbReference type="Gene3D" id="2.170.150.80">
    <property type="entry name" value="NAC domain"/>
    <property type="match status" value="1"/>
</dbReference>
<dbReference type="PROSITE" id="PS51005">
    <property type="entry name" value="NAC"/>
    <property type="match status" value="1"/>
</dbReference>
<keyword evidence="7" id="KW-0812">Transmembrane</keyword>
<name>A0A843U3L1_COLES</name>
<evidence type="ECO:0000256" key="3">
    <source>
        <dbReference type="ARBA" id="ARBA00023125"/>
    </source>
</evidence>
<dbReference type="OrthoDB" id="645697at2759"/>
<keyword evidence="5" id="KW-0539">Nucleus</keyword>
<protein>
    <recommendedName>
        <fullName evidence="8">NAC domain-containing protein</fullName>
    </recommendedName>
</protein>
<accession>A0A843U3L1</accession>
<evidence type="ECO:0000256" key="1">
    <source>
        <dbReference type="ARBA" id="ARBA00004123"/>
    </source>
</evidence>
<keyword evidence="2" id="KW-0805">Transcription regulation</keyword>
<evidence type="ECO:0000256" key="6">
    <source>
        <dbReference type="SAM" id="MobiDB-lite"/>
    </source>
</evidence>
<dbReference type="PANTHER" id="PTHR31744:SF210">
    <property type="entry name" value="NAC DOMAIN-CONTAINING PROTEIN 86-LIKE"/>
    <property type="match status" value="1"/>
</dbReference>
<dbReference type="PANTHER" id="PTHR31744">
    <property type="entry name" value="PROTEIN CUP-SHAPED COTYLEDON 2-RELATED"/>
    <property type="match status" value="1"/>
</dbReference>
<dbReference type="Pfam" id="PF02365">
    <property type="entry name" value="NAM"/>
    <property type="match status" value="1"/>
</dbReference>
<feature type="region of interest" description="Disordered" evidence="6">
    <location>
        <begin position="362"/>
        <end position="395"/>
    </location>
</feature>
<keyword evidence="10" id="KW-1185">Reference proteome</keyword>
<feature type="domain" description="NAC" evidence="8">
    <location>
        <begin position="6"/>
        <end position="156"/>
    </location>
</feature>
<feature type="compositionally biased region" description="Polar residues" evidence="6">
    <location>
        <begin position="381"/>
        <end position="393"/>
    </location>
</feature>
<dbReference type="EMBL" id="NMUH01000303">
    <property type="protein sequence ID" value="MQL76520.1"/>
    <property type="molecule type" value="Genomic_DNA"/>
</dbReference>
<evidence type="ECO:0000313" key="9">
    <source>
        <dbReference type="EMBL" id="MQL76520.1"/>
    </source>
</evidence>
<dbReference type="Proteomes" id="UP000652761">
    <property type="component" value="Unassembled WGS sequence"/>
</dbReference>
<evidence type="ECO:0000256" key="7">
    <source>
        <dbReference type="SAM" id="Phobius"/>
    </source>
</evidence>
<evidence type="ECO:0000259" key="8">
    <source>
        <dbReference type="PROSITE" id="PS51005"/>
    </source>
</evidence>
<dbReference type="InterPro" id="IPR003441">
    <property type="entry name" value="NAC-dom"/>
</dbReference>
<proteinExistence type="predicted"/>
<organism evidence="9 10">
    <name type="scientific">Colocasia esculenta</name>
    <name type="common">Wild taro</name>
    <name type="synonym">Arum esculentum</name>
    <dbReference type="NCBI Taxonomy" id="4460"/>
    <lineage>
        <taxon>Eukaryota</taxon>
        <taxon>Viridiplantae</taxon>
        <taxon>Streptophyta</taxon>
        <taxon>Embryophyta</taxon>
        <taxon>Tracheophyta</taxon>
        <taxon>Spermatophyta</taxon>
        <taxon>Magnoliopsida</taxon>
        <taxon>Liliopsida</taxon>
        <taxon>Araceae</taxon>
        <taxon>Aroideae</taxon>
        <taxon>Colocasieae</taxon>
        <taxon>Colocasia</taxon>
    </lineage>
</organism>
<keyword evidence="4" id="KW-0804">Transcription</keyword>
<evidence type="ECO:0000313" key="10">
    <source>
        <dbReference type="Proteomes" id="UP000652761"/>
    </source>
</evidence>
<dbReference type="AlphaFoldDB" id="A0A843U3L1"/>